<dbReference type="GO" id="GO:0003724">
    <property type="term" value="F:RNA helicase activity"/>
    <property type="evidence" value="ECO:0007669"/>
    <property type="project" value="UniProtKB-EC"/>
</dbReference>
<feature type="domain" description="DEAD-box RNA helicase Q" evidence="14">
    <location>
        <begin position="21"/>
        <end position="49"/>
    </location>
</feature>
<dbReference type="InterPro" id="IPR014001">
    <property type="entry name" value="Helicase_ATP-bd"/>
</dbReference>
<keyword evidence="5" id="KW-0347">Helicase</keyword>
<dbReference type="Pfam" id="PF00270">
    <property type="entry name" value="DEAD"/>
    <property type="match status" value="1"/>
</dbReference>
<keyword evidence="3" id="KW-0547">Nucleotide-binding</keyword>
<dbReference type="EC" id="3.6.4.13" evidence="1"/>
<keyword evidence="16" id="KW-1185">Reference proteome</keyword>
<evidence type="ECO:0000256" key="8">
    <source>
        <dbReference type="ARBA" id="ARBA00047984"/>
    </source>
</evidence>
<evidence type="ECO:0000256" key="7">
    <source>
        <dbReference type="ARBA" id="ARBA00038437"/>
    </source>
</evidence>
<dbReference type="Proteomes" id="UP000242561">
    <property type="component" value="Chromosome"/>
</dbReference>
<dbReference type="GO" id="GO:0003676">
    <property type="term" value="F:nucleic acid binding"/>
    <property type="evidence" value="ECO:0007669"/>
    <property type="project" value="InterPro"/>
</dbReference>
<dbReference type="GO" id="GO:0005829">
    <property type="term" value="C:cytosol"/>
    <property type="evidence" value="ECO:0007669"/>
    <property type="project" value="TreeGrafter"/>
</dbReference>
<organism evidence="15 16">
    <name type="scientific">Sphingorhabdus lutea</name>
    <dbReference type="NCBI Taxonomy" id="1913578"/>
    <lineage>
        <taxon>Bacteria</taxon>
        <taxon>Pseudomonadati</taxon>
        <taxon>Pseudomonadota</taxon>
        <taxon>Alphaproteobacteria</taxon>
        <taxon>Sphingomonadales</taxon>
        <taxon>Sphingomonadaceae</taxon>
        <taxon>Sphingorhabdus</taxon>
    </lineage>
</organism>
<evidence type="ECO:0000259" key="12">
    <source>
        <dbReference type="PROSITE" id="PS51192"/>
    </source>
</evidence>
<dbReference type="InterPro" id="IPR011545">
    <property type="entry name" value="DEAD/DEAH_box_helicase_dom"/>
</dbReference>
<dbReference type="InterPro" id="IPR014014">
    <property type="entry name" value="RNA_helicase_DEAD_Q_motif"/>
</dbReference>
<evidence type="ECO:0000259" key="13">
    <source>
        <dbReference type="PROSITE" id="PS51194"/>
    </source>
</evidence>
<comment type="catalytic activity">
    <reaction evidence="8">
        <text>ATP + H2O = ADP + phosphate + H(+)</text>
        <dbReference type="Rhea" id="RHEA:13065"/>
        <dbReference type="ChEBI" id="CHEBI:15377"/>
        <dbReference type="ChEBI" id="CHEBI:15378"/>
        <dbReference type="ChEBI" id="CHEBI:30616"/>
        <dbReference type="ChEBI" id="CHEBI:43474"/>
        <dbReference type="ChEBI" id="CHEBI:456216"/>
        <dbReference type="EC" id="3.6.4.13"/>
    </reaction>
</comment>
<dbReference type="InterPro" id="IPR044742">
    <property type="entry name" value="DEAD/DEAH_RhlB"/>
</dbReference>
<dbReference type="PANTHER" id="PTHR47959">
    <property type="entry name" value="ATP-DEPENDENT RNA HELICASE RHLE-RELATED"/>
    <property type="match status" value="1"/>
</dbReference>
<comment type="similarity">
    <text evidence="7">Belongs to the DEAD box helicase family.</text>
</comment>
<evidence type="ECO:0000256" key="1">
    <source>
        <dbReference type="ARBA" id="ARBA00012552"/>
    </source>
</evidence>
<protein>
    <recommendedName>
        <fullName evidence="9">DEAD-box ATP-dependent RNA helicase RhpA</fullName>
        <ecNumber evidence="1">3.6.4.13</ecNumber>
    </recommendedName>
</protein>
<evidence type="ECO:0000259" key="14">
    <source>
        <dbReference type="PROSITE" id="PS51195"/>
    </source>
</evidence>
<dbReference type="Gene3D" id="3.40.50.300">
    <property type="entry name" value="P-loop containing nucleotide triphosphate hydrolases"/>
    <property type="match status" value="2"/>
</dbReference>
<feature type="region of interest" description="Disordered" evidence="11">
    <location>
        <begin position="407"/>
        <end position="668"/>
    </location>
</feature>
<evidence type="ECO:0000256" key="9">
    <source>
        <dbReference type="ARBA" id="ARBA00074363"/>
    </source>
</evidence>
<dbReference type="GO" id="GO:0016787">
    <property type="term" value="F:hydrolase activity"/>
    <property type="evidence" value="ECO:0007669"/>
    <property type="project" value="UniProtKB-KW"/>
</dbReference>
<feature type="short sequence motif" description="Q motif" evidence="10">
    <location>
        <begin position="21"/>
        <end position="49"/>
    </location>
</feature>
<dbReference type="EMBL" id="CP018154">
    <property type="protein sequence ID" value="APG61608.1"/>
    <property type="molecule type" value="Genomic_DNA"/>
</dbReference>
<proteinExistence type="inferred from homology"/>
<dbReference type="CDD" id="cd00268">
    <property type="entry name" value="DEADc"/>
    <property type="match status" value="1"/>
</dbReference>
<dbReference type="InterPro" id="IPR027417">
    <property type="entry name" value="P-loop_NTPase"/>
</dbReference>
<name>A0A1L3J918_9SPHN</name>
<feature type="compositionally biased region" description="Basic and acidic residues" evidence="11">
    <location>
        <begin position="422"/>
        <end position="656"/>
    </location>
</feature>
<dbReference type="GO" id="GO:0005524">
    <property type="term" value="F:ATP binding"/>
    <property type="evidence" value="ECO:0007669"/>
    <property type="project" value="UniProtKB-KW"/>
</dbReference>
<gene>
    <name evidence="15" type="ORF">LPB140_00720</name>
</gene>
<dbReference type="CDD" id="cd18787">
    <property type="entry name" value="SF2_C_DEAD"/>
    <property type="match status" value="1"/>
</dbReference>
<dbReference type="STRING" id="1913578.LPB140_00720"/>
<dbReference type="PROSITE" id="PS51195">
    <property type="entry name" value="Q_MOTIF"/>
    <property type="match status" value="1"/>
</dbReference>
<dbReference type="GO" id="GO:0042255">
    <property type="term" value="P:ribosome assembly"/>
    <property type="evidence" value="ECO:0007669"/>
    <property type="project" value="UniProtKB-ARBA"/>
</dbReference>
<reference evidence="15 16" key="1">
    <citation type="submission" date="2016-11" db="EMBL/GenBank/DDBJ databases">
        <title>Sphingorhabdus sp. LPB0140, isolated from marine environment.</title>
        <authorList>
            <person name="Kim E."/>
            <person name="Yi H."/>
        </authorList>
    </citation>
    <scope>NUCLEOTIDE SEQUENCE [LARGE SCALE GENOMIC DNA]</scope>
    <source>
        <strain evidence="15 16">LPB0140</strain>
    </source>
</reference>
<dbReference type="InterPro" id="IPR050079">
    <property type="entry name" value="DEAD_box_RNA_helicase"/>
</dbReference>
<keyword evidence="4" id="KW-0378">Hydrolase</keyword>
<dbReference type="PROSITE" id="PS51192">
    <property type="entry name" value="HELICASE_ATP_BIND_1"/>
    <property type="match status" value="1"/>
</dbReference>
<sequence>MKKVSDIVGTFPERESTIYMTYFSELGLAEPILKALAASDYSEPTPIQRQAIPALLEGRDLCGIAQTGTGKTAAFTLPSLHHLANNVVPVPEKGCRMLILSPTRELAAQIAENVRKYGRNLKFNVQCVFGGMPIYSQKKKLARGVDVLVATPGRLIDLIDQGAFHLNGVEIFVLDEADQMMDMGFIHSLKQIDKMLPKQRQSLFFSATMPKAIEELGRRFLNNPVRVAVTPESTTAERVDQYVTFVNQHEKNALLIHRLQNENVERALVFARTKHGADRIVRHLAGAKIRSAAIHGNKSQGQRTAAMQDFRSGEIKILVATDIAARGIDVPGVSHVFNFELPNVAEQYVHRIGRTARAGADGVAVSFCAKDERAYLRDIERLTKVKATIVELPENFRNIVENSPAPIAVKEQRGGRSLRGGGEGRGEGRGGARGERSGGGRGRPDRARGDRPERGRGDRPERGAREEFRGKSHHRADGVGRNDSGHGDWRPERMQGEGGGDRRPKLDAPRGDRSFGDRPRSDRPRSDRPRSDRPREDKPRGDRPFGDRARSDRPREDKPRGDRPFGDRARSDRPREDRPRGDRPFGDRPRSDRPRSDRPRSDRPREDRPRGDRPRGDRPDRPRSDRPREDRPRSDRPRGDRNDRPRSDKPRSDKPQAGKFNNYVKRAR</sequence>
<evidence type="ECO:0000256" key="11">
    <source>
        <dbReference type="SAM" id="MobiDB-lite"/>
    </source>
</evidence>
<dbReference type="PROSITE" id="PS51194">
    <property type="entry name" value="HELICASE_CTER"/>
    <property type="match status" value="1"/>
</dbReference>
<evidence type="ECO:0000256" key="6">
    <source>
        <dbReference type="ARBA" id="ARBA00022840"/>
    </source>
</evidence>
<evidence type="ECO:0000256" key="5">
    <source>
        <dbReference type="ARBA" id="ARBA00022806"/>
    </source>
</evidence>
<feature type="domain" description="Helicase ATP-binding" evidence="12">
    <location>
        <begin position="52"/>
        <end position="227"/>
    </location>
</feature>
<dbReference type="SMART" id="SM00490">
    <property type="entry name" value="HELICc"/>
    <property type="match status" value="1"/>
</dbReference>
<dbReference type="PANTHER" id="PTHR47959:SF13">
    <property type="entry name" value="ATP-DEPENDENT RNA HELICASE RHLE"/>
    <property type="match status" value="1"/>
</dbReference>
<dbReference type="FunFam" id="3.40.50.300:FF:000108">
    <property type="entry name" value="ATP-dependent RNA helicase RhlE"/>
    <property type="match status" value="1"/>
</dbReference>
<feature type="domain" description="Helicase C-terminal" evidence="13">
    <location>
        <begin position="238"/>
        <end position="400"/>
    </location>
</feature>
<dbReference type="SMART" id="SM00487">
    <property type="entry name" value="DEXDc"/>
    <property type="match status" value="1"/>
</dbReference>
<evidence type="ECO:0000256" key="10">
    <source>
        <dbReference type="PROSITE-ProRule" id="PRU00552"/>
    </source>
</evidence>
<keyword evidence="6" id="KW-0067">ATP-binding</keyword>
<dbReference type="AlphaFoldDB" id="A0A1L3J918"/>
<evidence type="ECO:0000256" key="4">
    <source>
        <dbReference type="ARBA" id="ARBA00022801"/>
    </source>
</evidence>
<dbReference type="SUPFAM" id="SSF52540">
    <property type="entry name" value="P-loop containing nucleoside triphosphate hydrolases"/>
    <property type="match status" value="1"/>
</dbReference>
<keyword evidence="2" id="KW-0963">Cytoplasm</keyword>
<dbReference type="InterPro" id="IPR001650">
    <property type="entry name" value="Helicase_C-like"/>
</dbReference>
<dbReference type="KEGG" id="sphl:LPB140_00720"/>
<evidence type="ECO:0000256" key="2">
    <source>
        <dbReference type="ARBA" id="ARBA00022490"/>
    </source>
</evidence>
<evidence type="ECO:0000256" key="3">
    <source>
        <dbReference type="ARBA" id="ARBA00022741"/>
    </source>
</evidence>
<dbReference type="GO" id="GO:0009266">
    <property type="term" value="P:response to temperature stimulus"/>
    <property type="evidence" value="ECO:0007669"/>
    <property type="project" value="UniProtKB-ARBA"/>
</dbReference>
<evidence type="ECO:0000313" key="16">
    <source>
        <dbReference type="Proteomes" id="UP000242561"/>
    </source>
</evidence>
<evidence type="ECO:0000313" key="15">
    <source>
        <dbReference type="EMBL" id="APG61608.1"/>
    </source>
</evidence>
<accession>A0A1L3J918</accession>
<dbReference type="Pfam" id="PF00271">
    <property type="entry name" value="Helicase_C"/>
    <property type="match status" value="1"/>
</dbReference>